<dbReference type="Proteomes" id="UP000540929">
    <property type="component" value="Unassembled WGS sequence"/>
</dbReference>
<dbReference type="EMBL" id="JACCAS010000001">
    <property type="protein sequence ID" value="NYH24221.1"/>
    <property type="molecule type" value="Genomic_DNA"/>
</dbReference>
<accession>A0A7Y9WNP9</accession>
<name>A0A7Y9WNP9_9BURK</name>
<evidence type="ECO:0000313" key="2">
    <source>
        <dbReference type="Proteomes" id="UP000540929"/>
    </source>
</evidence>
<dbReference type="AlphaFoldDB" id="A0A7Y9WNP9"/>
<comment type="caution">
    <text evidence="1">The sequence shown here is derived from an EMBL/GenBank/DDBJ whole genome shotgun (WGS) entry which is preliminary data.</text>
</comment>
<sequence length="73" mass="7871">MLPPELDKLHNELVASAGPTVNVDRVALLNELLRLGPQLDGAVRNGFLPPDIFLFEVGPLPVKHCPHCGKAIP</sequence>
<keyword evidence="2" id="KW-1185">Reference proteome</keyword>
<proteinExistence type="predicted"/>
<gene>
    <name evidence="1" type="ORF">GGD40_003700</name>
</gene>
<evidence type="ECO:0000313" key="1">
    <source>
        <dbReference type="EMBL" id="NYH24221.1"/>
    </source>
</evidence>
<organism evidence="1 2">
    <name type="scientific">Paraburkholderia bryophila</name>
    <dbReference type="NCBI Taxonomy" id="420952"/>
    <lineage>
        <taxon>Bacteria</taxon>
        <taxon>Pseudomonadati</taxon>
        <taxon>Pseudomonadota</taxon>
        <taxon>Betaproteobacteria</taxon>
        <taxon>Burkholderiales</taxon>
        <taxon>Burkholderiaceae</taxon>
        <taxon>Paraburkholderia</taxon>
    </lineage>
</organism>
<reference evidence="1 2" key="1">
    <citation type="submission" date="2020-07" db="EMBL/GenBank/DDBJ databases">
        <title>Exploring microbial biodiversity for novel pathways involved in the catabolism of aromatic compounds derived from lignin.</title>
        <authorList>
            <person name="Elkins J."/>
        </authorList>
    </citation>
    <scope>NUCLEOTIDE SEQUENCE [LARGE SCALE GENOMIC DNA]</scope>
    <source>
        <strain evidence="1 2">H2C3C</strain>
    </source>
</reference>
<protein>
    <submittedName>
        <fullName evidence="1">Uncharacterized protein</fullName>
    </submittedName>
</protein>